<dbReference type="EMBL" id="CP089984">
    <property type="protein sequence ID" value="WXB19874.1"/>
    <property type="molecule type" value="Genomic_DNA"/>
</dbReference>
<evidence type="ECO:0000256" key="1">
    <source>
        <dbReference type="ARBA" id="ARBA00013064"/>
    </source>
</evidence>
<dbReference type="InterPro" id="IPR050438">
    <property type="entry name" value="LMW_PTPase"/>
</dbReference>
<organism evidence="5 6">
    <name type="scientific">Pendulispora albinea</name>
    <dbReference type="NCBI Taxonomy" id="2741071"/>
    <lineage>
        <taxon>Bacteria</taxon>
        <taxon>Pseudomonadati</taxon>
        <taxon>Myxococcota</taxon>
        <taxon>Myxococcia</taxon>
        <taxon>Myxococcales</taxon>
        <taxon>Sorangiineae</taxon>
        <taxon>Pendulisporaceae</taxon>
        <taxon>Pendulispora</taxon>
    </lineage>
</organism>
<gene>
    <name evidence="5" type="ORF">LZC94_21945</name>
</gene>
<feature type="transmembrane region" description="Helical" evidence="3">
    <location>
        <begin position="46"/>
        <end position="72"/>
    </location>
</feature>
<accession>A0ABZ2MBI3</accession>
<feature type="transmembrane region" description="Helical" evidence="3">
    <location>
        <begin position="169"/>
        <end position="192"/>
    </location>
</feature>
<feature type="transmembrane region" description="Helical" evidence="3">
    <location>
        <begin position="93"/>
        <end position="112"/>
    </location>
</feature>
<protein>
    <recommendedName>
        <fullName evidence="1">protein-tyrosine-phosphatase</fullName>
        <ecNumber evidence="1">3.1.3.48</ecNumber>
    </recommendedName>
</protein>
<keyword evidence="6" id="KW-1185">Reference proteome</keyword>
<dbReference type="EC" id="3.1.3.48" evidence="1"/>
<proteinExistence type="predicted"/>
<keyword evidence="3" id="KW-1133">Transmembrane helix</keyword>
<dbReference type="SMART" id="SM00226">
    <property type="entry name" value="LMWPc"/>
    <property type="match status" value="1"/>
</dbReference>
<sequence length="509" mass="54314">MTPPARRIGMFGLGLLYFLWYTPYSAVAKAMSGGLFGATHGPVGGFVLLPAAALGTLCAMPLTLTLLGWWKYARRRTFFGRRGGSIPFPGRETAASAFWMAWIVGTTTLNFTFPGVSILLMLVLMRIETLIVSPAVDLARARAIPVHSWIAIGLSLLSAVVALSDVHNYQLTVTAVLSLLAYMVGYANRFLIMSRHAKGGQHALDRRYLVEEHMATPVFLVALLGLGALIGIGDASRALREGFTTFLFSPAAWPALLIGVLYEGLFVCTTLIFLDPREYSFCMPVHVCSSILAGVAASLGLNALYGMPPPSGAQLAATVCVVCAAFALSYPSIEQRLLARAQVPKVLLFVCGGNTIRSPIAAAVAGVELAAAGAGHRVQVESAGVAVREPGRPLPQEAASVLRQMNVPVPAHASRPLTPALCAGSAAVYCMTRAHRAAVVEMAPYVSARVFCLDPREDVAEPHGDSAQSYLDCALRIQELVRARVLEHLPSPWRSRLGRYSRAVFSGGA</sequence>
<dbReference type="InterPro" id="IPR036196">
    <property type="entry name" value="Ptyr_pPase_sf"/>
</dbReference>
<dbReference type="Pfam" id="PF01451">
    <property type="entry name" value="LMWPc"/>
    <property type="match status" value="1"/>
</dbReference>
<feature type="transmembrane region" description="Helical" evidence="3">
    <location>
        <begin position="311"/>
        <end position="330"/>
    </location>
</feature>
<feature type="domain" description="Phosphotyrosine protein phosphatase I" evidence="4">
    <location>
        <begin position="345"/>
        <end position="487"/>
    </location>
</feature>
<name>A0ABZ2MBI3_9BACT</name>
<evidence type="ECO:0000256" key="2">
    <source>
        <dbReference type="ARBA" id="ARBA00051722"/>
    </source>
</evidence>
<evidence type="ECO:0000259" key="4">
    <source>
        <dbReference type="SMART" id="SM00226"/>
    </source>
</evidence>
<evidence type="ECO:0000256" key="3">
    <source>
        <dbReference type="SAM" id="Phobius"/>
    </source>
</evidence>
<comment type="catalytic activity">
    <reaction evidence="2">
        <text>O-phospho-L-tyrosyl-[protein] + H2O = L-tyrosyl-[protein] + phosphate</text>
        <dbReference type="Rhea" id="RHEA:10684"/>
        <dbReference type="Rhea" id="RHEA-COMP:10136"/>
        <dbReference type="Rhea" id="RHEA-COMP:20101"/>
        <dbReference type="ChEBI" id="CHEBI:15377"/>
        <dbReference type="ChEBI" id="CHEBI:43474"/>
        <dbReference type="ChEBI" id="CHEBI:46858"/>
        <dbReference type="ChEBI" id="CHEBI:61978"/>
        <dbReference type="EC" id="3.1.3.48"/>
    </reaction>
</comment>
<feature type="transmembrane region" description="Helical" evidence="3">
    <location>
        <begin position="281"/>
        <end position="305"/>
    </location>
</feature>
<feature type="transmembrane region" description="Helical" evidence="3">
    <location>
        <begin position="252"/>
        <end position="274"/>
    </location>
</feature>
<dbReference type="PANTHER" id="PTHR11717:SF31">
    <property type="entry name" value="LOW MOLECULAR WEIGHT PROTEIN-TYROSINE-PHOSPHATASE ETP-RELATED"/>
    <property type="match status" value="1"/>
</dbReference>
<evidence type="ECO:0000313" key="5">
    <source>
        <dbReference type="EMBL" id="WXB19874.1"/>
    </source>
</evidence>
<dbReference type="InterPro" id="IPR023485">
    <property type="entry name" value="Ptyr_pPase"/>
</dbReference>
<dbReference type="Gene3D" id="3.40.50.2300">
    <property type="match status" value="1"/>
</dbReference>
<dbReference type="Proteomes" id="UP001370348">
    <property type="component" value="Chromosome"/>
</dbReference>
<evidence type="ECO:0000313" key="6">
    <source>
        <dbReference type="Proteomes" id="UP001370348"/>
    </source>
</evidence>
<keyword evidence="3" id="KW-0472">Membrane</keyword>
<keyword evidence="3" id="KW-0812">Transmembrane</keyword>
<reference evidence="5 6" key="1">
    <citation type="submission" date="2021-12" db="EMBL/GenBank/DDBJ databases">
        <title>Discovery of the Pendulisporaceae a myxobacterial family with distinct sporulation behavior and unique specialized metabolism.</title>
        <authorList>
            <person name="Garcia R."/>
            <person name="Popoff A."/>
            <person name="Bader C.D."/>
            <person name="Loehr J."/>
            <person name="Walesch S."/>
            <person name="Walt C."/>
            <person name="Boldt J."/>
            <person name="Bunk B."/>
            <person name="Haeckl F.J.F.P.J."/>
            <person name="Gunesch A.P."/>
            <person name="Birkelbach J."/>
            <person name="Nuebel U."/>
            <person name="Pietschmann T."/>
            <person name="Bach T."/>
            <person name="Mueller R."/>
        </authorList>
    </citation>
    <scope>NUCLEOTIDE SEQUENCE [LARGE SCALE GENOMIC DNA]</scope>
    <source>
        <strain evidence="5 6">MSr11954</strain>
    </source>
</reference>
<dbReference type="PANTHER" id="PTHR11717">
    <property type="entry name" value="LOW MOLECULAR WEIGHT PROTEIN TYROSINE PHOSPHATASE"/>
    <property type="match status" value="1"/>
</dbReference>
<feature type="transmembrane region" description="Helical" evidence="3">
    <location>
        <begin position="213"/>
        <end position="232"/>
    </location>
</feature>
<dbReference type="SUPFAM" id="SSF52788">
    <property type="entry name" value="Phosphotyrosine protein phosphatases I"/>
    <property type="match status" value="1"/>
</dbReference>
<dbReference type="RefSeq" id="WP_394829472.1">
    <property type="nucleotide sequence ID" value="NZ_CP089984.1"/>
</dbReference>